<organism evidence="21 22">
    <name type="scientific">Carya illinoinensis</name>
    <name type="common">Pecan</name>
    <dbReference type="NCBI Taxonomy" id="32201"/>
    <lineage>
        <taxon>Eukaryota</taxon>
        <taxon>Viridiplantae</taxon>
        <taxon>Streptophyta</taxon>
        <taxon>Embryophyta</taxon>
        <taxon>Tracheophyta</taxon>
        <taxon>Spermatophyta</taxon>
        <taxon>Magnoliopsida</taxon>
        <taxon>eudicotyledons</taxon>
        <taxon>Gunneridae</taxon>
        <taxon>Pentapetalae</taxon>
        <taxon>rosids</taxon>
        <taxon>fabids</taxon>
        <taxon>Fagales</taxon>
        <taxon>Juglandaceae</taxon>
        <taxon>Carya</taxon>
    </lineage>
</organism>
<dbReference type="InterPro" id="IPR002902">
    <property type="entry name" value="GNK2"/>
</dbReference>
<dbReference type="CDD" id="cd14066">
    <property type="entry name" value="STKc_IRAK"/>
    <property type="match status" value="1"/>
</dbReference>
<keyword evidence="8 15" id="KW-0547">Nucleotide-binding</keyword>
<dbReference type="FunFam" id="3.30.200.20:FF:000142">
    <property type="entry name" value="Cysteine-rich receptor-like protein kinase 10"/>
    <property type="match status" value="1"/>
</dbReference>
<dbReference type="Pfam" id="PF01657">
    <property type="entry name" value="Stress-antifung"/>
    <property type="match status" value="2"/>
</dbReference>
<dbReference type="FunFam" id="3.30.430.20:FF:000003">
    <property type="entry name" value="Cysteine-rich RLK (RECEPTOR-like protein kinase) 10"/>
    <property type="match status" value="1"/>
</dbReference>
<keyword evidence="6 18" id="KW-0732">Signal</keyword>
<evidence type="ECO:0000256" key="16">
    <source>
        <dbReference type="SAM" id="MobiDB-lite"/>
    </source>
</evidence>
<gene>
    <name evidence="21" type="ORF">I3842_07G069200</name>
</gene>
<evidence type="ECO:0000256" key="11">
    <source>
        <dbReference type="ARBA" id="ARBA00022989"/>
    </source>
</evidence>
<dbReference type="PANTHER" id="PTHR27002:SF1104">
    <property type="entry name" value="CYSTEINE-RICH RECEPTOR-LIKE PROTEIN KINASE 27-RELATED"/>
    <property type="match status" value="1"/>
</dbReference>
<keyword evidence="9" id="KW-0418">Kinase</keyword>
<dbReference type="FunFam" id="1.10.510.10:FF:000343">
    <property type="entry name" value="Cysteine-rich receptor-like protein kinase 28"/>
    <property type="match status" value="1"/>
</dbReference>
<feature type="domain" description="Gnk2-homologous" evidence="20">
    <location>
        <begin position="24"/>
        <end position="127"/>
    </location>
</feature>
<dbReference type="Proteomes" id="UP000811246">
    <property type="component" value="Chromosome 7"/>
</dbReference>
<dbReference type="InterPro" id="IPR017441">
    <property type="entry name" value="Protein_kinase_ATP_BS"/>
</dbReference>
<feature type="compositionally biased region" description="Pro residues" evidence="16">
    <location>
        <begin position="246"/>
        <end position="258"/>
    </location>
</feature>
<evidence type="ECO:0000256" key="14">
    <source>
        <dbReference type="ARBA" id="ARBA00023180"/>
    </source>
</evidence>
<feature type="chain" id="PRO_5037321616" evidence="18">
    <location>
        <begin position="25"/>
        <end position="652"/>
    </location>
</feature>
<keyword evidence="5 17" id="KW-0812">Transmembrane</keyword>
<evidence type="ECO:0000256" key="6">
    <source>
        <dbReference type="ARBA" id="ARBA00022729"/>
    </source>
</evidence>
<dbReference type="InterPro" id="IPR008271">
    <property type="entry name" value="Ser/Thr_kinase_AS"/>
</dbReference>
<dbReference type="GO" id="GO:0004674">
    <property type="term" value="F:protein serine/threonine kinase activity"/>
    <property type="evidence" value="ECO:0007669"/>
    <property type="project" value="UniProtKB-KW"/>
</dbReference>
<feature type="binding site" evidence="15">
    <location>
        <position position="358"/>
    </location>
    <ligand>
        <name>ATP</name>
        <dbReference type="ChEBI" id="CHEBI:30616"/>
    </ligand>
</feature>
<dbReference type="GO" id="GO:0009737">
    <property type="term" value="P:response to abscisic acid"/>
    <property type="evidence" value="ECO:0007669"/>
    <property type="project" value="UniProtKB-ARBA"/>
</dbReference>
<evidence type="ECO:0000256" key="3">
    <source>
        <dbReference type="ARBA" id="ARBA00022553"/>
    </source>
</evidence>
<evidence type="ECO:0000256" key="12">
    <source>
        <dbReference type="ARBA" id="ARBA00023136"/>
    </source>
</evidence>
<dbReference type="AlphaFoldDB" id="A0A922EG93"/>
<evidence type="ECO:0000256" key="5">
    <source>
        <dbReference type="ARBA" id="ARBA00022692"/>
    </source>
</evidence>
<evidence type="ECO:0000256" key="18">
    <source>
        <dbReference type="SAM" id="SignalP"/>
    </source>
</evidence>
<keyword evidence="4" id="KW-0808">Transferase</keyword>
<keyword evidence="13" id="KW-0675">Receptor</keyword>
<dbReference type="SMART" id="SM00220">
    <property type="entry name" value="S_TKc"/>
    <property type="match status" value="1"/>
</dbReference>
<dbReference type="InterPro" id="IPR001245">
    <property type="entry name" value="Ser-Thr/Tyr_kinase_cat_dom"/>
</dbReference>
<evidence type="ECO:0000313" key="22">
    <source>
        <dbReference type="Proteomes" id="UP000811246"/>
    </source>
</evidence>
<dbReference type="PROSITE" id="PS50011">
    <property type="entry name" value="PROTEIN_KINASE_DOM"/>
    <property type="match status" value="1"/>
</dbReference>
<feature type="transmembrane region" description="Helical" evidence="17">
    <location>
        <begin position="272"/>
        <end position="293"/>
    </location>
</feature>
<keyword evidence="12 17" id="KW-0472">Membrane</keyword>
<dbReference type="PANTHER" id="PTHR27002">
    <property type="entry name" value="RECEPTOR-LIKE SERINE/THREONINE-PROTEIN KINASE SD1-8"/>
    <property type="match status" value="1"/>
</dbReference>
<dbReference type="InterPro" id="IPR000719">
    <property type="entry name" value="Prot_kinase_dom"/>
</dbReference>
<dbReference type="PROSITE" id="PS00107">
    <property type="entry name" value="PROTEIN_KINASE_ATP"/>
    <property type="match status" value="1"/>
</dbReference>
<dbReference type="GO" id="GO:0005886">
    <property type="term" value="C:plasma membrane"/>
    <property type="evidence" value="ECO:0007669"/>
    <property type="project" value="TreeGrafter"/>
</dbReference>
<dbReference type="PROSITE" id="PS00108">
    <property type="entry name" value="PROTEIN_KINASE_ST"/>
    <property type="match status" value="1"/>
</dbReference>
<evidence type="ECO:0000313" key="21">
    <source>
        <dbReference type="EMBL" id="KAG6703138.1"/>
    </source>
</evidence>
<keyword evidence="10 15" id="KW-0067">ATP-binding</keyword>
<dbReference type="CDD" id="cd23509">
    <property type="entry name" value="Gnk2-like"/>
    <property type="match status" value="2"/>
</dbReference>
<dbReference type="Pfam" id="PF07714">
    <property type="entry name" value="PK_Tyr_Ser-Thr"/>
    <property type="match status" value="1"/>
</dbReference>
<accession>A0A922EG93</accession>
<reference evidence="21" key="1">
    <citation type="submission" date="2021-01" db="EMBL/GenBank/DDBJ databases">
        <authorList>
            <person name="Lovell J.T."/>
            <person name="Bentley N."/>
            <person name="Bhattarai G."/>
            <person name="Jenkins J.W."/>
            <person name="Sreedasyam A."/>
            <person name="Alarcon Y."/>
            <person name="Bock C."/>
            <person name="Boston L."/>
            <person name="Carlson J."/>
            <person name="Cervantes K."/>
            <person name="Clermont K."/>
            <person name="Krom N."/>
            <person name="Kubenka K."/>
            <person name="Mamidi S."/>
            <person name="Mattison C."/>
            <person name="Monteros M."/>
            <person name="Pisani C."/>
            <person name="Plott C."/>
            <person name="Rajasekar S."/>
            <person name="Rhein H.S."/>
            <person name="Rohla C."/>
            <person name="Song M."/>
            <person name="Hilaire R.S."/>
            <person name="Shu S."/>
            <person name="Wells L."/>
            <person name="Wang X."/>
            <person name="Webber J."/>
            <person name="Heerema R.J."/>
            <person name="Klein P."/>
            <person name="Conner P."/>
            <person name="Grauke L."/>
            <person name="Grimwood J."/>
            <person name="Schmutz J."/>
            <person name="Randall J.J."/>
        </authorList>
    </citation>
    <scope>NUCLEOTIDE SEQUENCE</scope>
    <source>
        <tissue evidence="21">Leaf</tissue>
    </source>
</reference>
<feature type="domain" description="Protein kinase" evidence="19">
    <location>
        <begin position="330"/>
        <end position="615"/>
    </location>
</feature>
<name>A0A922EG93_CARIL</name>
<dbReference type="EMBL" id="CM031831">
    <property type="protein sequence ID" value="KAG6703138.1"/>
    <property type="molecule type" value="Genomic_DNA"/>
</dbReference>
<evidence type="ECO:0000256" key="2">
    <source>
        <dbReference type="ARBA" id="ARBA00022527"/>
    </source>
</evidence>
<feature type="region of interest" description="Disordered" evidence="16">
    <location>
        <begin position="246"/>
        <end position="266"/>
    </location>
</feature>
<evidence type="ECO:0000256" key="10">
    <source>
        <dbReference type="ARBA" id="ARBA00022840"/>
    </source>
</evidence>
<keyword evidence="11 17" id="KW-1133">Transmembrane helix</keyword>
<keyword evidence="7" id="KW-0677">Repeat</keyword>
<protein>
    <submittedName>
        <fullName evidence="21">Uncharacterized protein</fullName>
    </submittedName>
</protein>
<evidence type="ECO:0000256" key="15">
    <source>
        <dbReference type="PROSITE-ProRule" id="PRU10141"/>
    </source>
</evidence>
<evidence type="ECO:0000259" key="20">
    <source>
        <dbReference type="PROSITE" id="PS51473"/>
    </source>
</evidence>
<keyword evidence="2" id="KW-0723">Serine/threonine-protein kinase</keyword>
<evidence type="ECO:0000256" key="17">
    <source>
        <dbReference type="SAM" id="Phobius"/>
    </source>
</evidence>
<keyword evidence="14" id="KW-0325">Glycoprotein</keyword>
<dbReference type="FunFam" id="3.30.430.20:FF:000002">
    <property type="entry name" value="Cysteine-rich receptor-like protein kinase 10"/>
    <property type="match status" value="1"/>
</dbReference>
<evidence type="ECO:0000256" key="8">
    <source>
        <dbReference type="ARBA" id="ARBA00022741"/>
    </source>
</evidence>
<feature type="signal peptide" evidence="18">
    <location>
        <begin position="1"/>
        <end position="24"/>
    </location>
</feature>
<keyword evidence="3" id="KW-0597">Phosphoprotein</keyword>
<evidence type="ECO:0000256" key="7">
    <source>
        <dbReference type="ARBA" id="ARBA00022737"/>
    </source>
</evidence>
<evidence type="ECO:0000256" key="13">
    <source>
        <dbReference type="ARBA" id="ARBA00023170"/>
    </source>
</evidence>
<evidence type="ECO:0000256" key="1">
    <source>
        <dbReference type="ARBA" id="ARBA00004167"/>
    </source>
</evidence>
<feature type="domain" description="Gnk2-homologous" evidence="20">
    <location>
        <begin position="133"/>
        <end position="240"/>
    </location>
</feature>
<proteinExistence type="predicted"/>
<dbReference type="GO" id="GO:0005524">
    <property type="term" value="F:ATP binding"/>
    <property type="evidence" value="ECO:0007669"/>
    <property type="project" value="UniProtKB-UniRule"/>
</dbReference>
<evidence type="ECO:0000256" key="4">
    <source>
        <dbReference type="ARBA" id="ARBA00022679"/>
    </source>
</evidence>
<comment type="subcellular location">
    <subcellularLocation>
        <location evidence="1">Membrane</location>
        <topology evidence="1">Single-pass membrane protein</topology>
    </subcellularLocation>
</comment>
<dbReference type="PROSITE" id="PS51473">
    <property type="entry name" value="GNK2"/>
    <property type="match status" value="2"/>
</dbReference>
<evidence type="ECO:0000259" key="19">
    <source>
        <dbReference type="PROSITE" id="PS50011"/>
    </source>
</evidence>
<sequence length="652" mass="72782">MCCSRLLFFSCLILILHLFAVTLAQDPYVCYDKGNYTSNSTYRVNLNTVLASMSSDTKISYGFYNSSVGEYSDQVNVIALCRGDIGTDECRSCVNASTHDLLQYCPNQKEAIIWYTKCMVRYSNRYIFGVLEASPLYSFYNTRNASDVDGFTQVLRPLLERLKNVAAAGSSTRKFAVGSETAHDSQTIHALLMCTPDLDELDCKSCLEQTTAEVFSCCYGKQGGRYISPSCDLRYETYTFYDPIAETPPPSLLPPSSPPTEGKEGNSSQTTIAIVVSAIGFLVLIIIGIFIFYSRVIRKTGERVKTMHDMITVESLRFDFGTITMATDNFSDENKLGGGGFGAVYKGILQNGQEIAVKRLSMDYGQGRDTEFGNEVLLVARLQHRNLVRLLGFCSEGNERLLIYEFVPNASLDRFIFDPMKRIQLDWEMRYKIIEGIAQGLVYLHEDSQLRIIHRDLKASNILLVERMNPKISDFGTARLLDQTQGDTTRIIGTYGYMPPEYAMQGNFSTKSDIFSFGVLLLEIVSGQSNSSFPNEQIGECLTSYAWKMWWEGTPLNLVDLTMRVNSTVHLIRCIHIGLLCVQENIADRPTAASVVLMLSSQSITLAVPGRPPFLMYSGNGLDKSSECSGKSRKRHVQASINNVSITELDPS</sequence>
<comment type="caution">
    <text evidence="21">The sequence shown here is derived from an EMBL/GenBank/DDBJ whole genome shotgun (WGS) entry which is preliminary data.</text>
</comment>
<evidence type="ECO:0000256" key="9">
    <source>
        <dbReference type="ARBA" id="ARBA00022777"/>
    </source>
</evidence>